<organism evidence="1">
    <name type="scientific">Candidatus Kentrum sp. DK</name>
    <dbReference type="NCBI Taxonomy" id="2126562"/>
    <lineage>
        <taxon>Bacteria</taxon>
        <taxon>Pseudomonadati</taxon>
        <taxon>Pseudomonadota</taxon>
        <taxon>Gammaproteobacteria</taxon>
        <taxon>Candidatus Kentrum</taxon>
    </lineage>
</organism>
<name>A0A450S3I4_9GAMM</name>
<protein>
    <recommendedName>
        <fullName evidence="2">DUF3800 domain-containing protein</fullName>
    </recommendedName>
</protein>
<accession>A0A450S3I4</accession>
<evidence type="ECO:0000313" key="1">
    <source>
        <dbReference type="EMBL" id="VFJ46206.1"/>
    </source>
</evidence>
<proteinExistence type="predicted"/>
<evidence type="ECO:0008006" key="2">
    <source>
        <dbReference type="Google" id="ProtNLM"/>
    </source>
</evidence>
<sequence>MHLCYFDENKYTAEYPHFFIGGLLIPDTKALALENDLSRIAAGFFDSRTLTTRTELHGKDLFHGKGNAKGRKLADRVRVFQDVAILISDNNIPVRMIRIDVEQHRKKYAYPEPEYRLGLMLLLERFCEYLDASDDLGLAFGDYEADEMTRSVADFSEFKARGKTPMYLGRPLERLVDTIYFTQSHHSRFLQAADLLVYMAGRYENTQPNPDKWHEREVSAAWEKIKASGTTFIQRWP</sequence>
<dbReference type="InterPro" id="IPR024524">
    <property type="entry name" value="DUF3800"/>
</dbReference>
<gene>
    <name evidence="1" type="ORF">BECKDK2373C_GA0170839_101432</name>
</gene>
<dbReference type="EMBL" id="CAADEY010000014">
    <property type="protein sequence ID" value="VFJ46206.1"/>
    <property type="molecule type" value="Genomic_DNA"/>
</dbReference>
<reference evidence="1" key="1">
    <citation type="submission" date="2019-02" db="EMBL/GenBank/DDBJ databases">
        <authorList>
            <person name="Gruber-Vodicka R. H."/>
            <person name="Seah K. B. B."/>
        </authorList>
    </citation>
    <scope>NUCLEOTIDE SEQUENCE</scope>
    <source>
        <strain evidence="1">BECK_DK161</strain>
    </source>
</reference>
<dbReference type="Pfam" id="PF12686">
    <property type="entry name" value="DUF3800"/>
    <property type="match status" value="1"/>
</dbReference>
<dbReference type="AlphaFoldDB" id="A0A450S3I4"/>